<name>A0ABU9WAW4_9BURK</name>
<sequence length="153" mass="15595">MQLRAAAVSDLISIEALLRASDLPVASVADHLSNFIVAADAGGVVACGGIEYHGSFALIRSIAVAVQARGAGLGNAIVSRLLEACRSHAVEAVALRTTTAETYFFRQGFARIALSDVPGPLLSSGQFAGVCPASATVMLLRIDGRSGRAGVAS</sequence>
<dbReference type="Gene3D" id="3.40.630.30">
    <property type="match status" value="1"/>
</dbReference>
<dbReference type="PROSITE" id="PS51186">
    <property type="entry name" value="GNAT"/>
    <property type="match status" value="1"/>
</dbReference>
<protein>
    <submittedName>
        <fullName evidence="2">Arsenic resistance N-acetyltransferase ArsN2</fullName>
    </submittedName>
</protein>
<feature type="domain" description="N-acetyltransferase" evidence="1">
    <location>
        <begin position="1"/>
        <end position="143"/>
    </location>
</feature>
<dbReference type="RefSeq" id="WP_343491007.1">
    <property type="nucleotide sequence ID" value="NZ_JBCPYA010000001.1"/>
</dbReference>
<dbReference type="EMBL" id="JBCPYA010000001">
    <property type="protein sequence ID" value="MEN2469183.1"/>
    <property type="molecule type" value="Genomic_DNA"/>
</dbReference>
<dbReference type="NCBIfam" id="NF040501">
    <property type="entry name" value="resist_ArsN2"/>
    <property type="match status" value="1"/>
</dbReference>
<dbReference type="InterPro" id="IPR000182">
    <property type="entry name" value="GNAT_dom"/>
</dbReference>
<dbReference type="Proteomes" id="UP001466933">
    <property type="component" value="Unassembled WGS sequence"/>
</dbReference>
<proteinExistence type="predicted"/>
<dbReference type="Pfam" id="PF13508">
    <property type="entry name" value="Acetyltransf_7"/>
    <property type="match status" value="1"/>
</dbReference>
<gene>
    <name evidence="2" type="primary">arsN2</name>
    <name evidence="2" type="ORF">VOI36_04690</name>
</gene>
<reference evidence="2 3" key="1">
    <citation type="submission" date="2024-05" db="EMBL/GenBank/DDBJ databases">
        <title>Burkholderia sp. Nov. a novel bacteria isolated from rhizosphere soil of Camellia sinensis.</title>
        <authorList>
            <person name="Dong Y."/>
        </authorList>
    </citation>
    <scope>NUCLEOTIDE SEQUENCE [LARGE SCALE GENOMIC DNA]</scope>
    <source>
        <strain evidence="2 3">GS2Y</strain>
    </source>
</reference>
<keyword evidence="3" id="KW-1185">Reference proteome</keyword>
<dbReference type="SUPFAM" id="SSF55729">
    <property type="entry name" value="Acyl-CoA N-acyltransferases (Nat)"/>
    <property type="match status" value="1"/>
</dbReference>
<comment type="caution">
    <text evidence="2">The sequence shown here is derived from an EMBL/GenBank/DDBJ whole genome shotgun (WGS) entry which is preliminary data.</text>
</comment>
<dbReference type="CDD" id="cd04301">
    <property type="entry name" value="NAT_SF"/>
    <property type="match status" value="1"/>
</dbReference>
<evidence type="ECO:0000259" key="1">
    <source>
        <dbReference type="PROSITE" id="PS51186"/>
    </source>
</evidence>
<evidence type="ECO:0000313" key="3">
    <source>
        <dbReference type="Proteomes" id="UP001466933"/>
    </source>
</evidence>
<organism evidence="2 3">
    <name type="scientific">Burkholderia theae</name>
    <dbReference type="NCBI Taxonomy" id="3143496"/>
    <lineage>
        <taxon>Bacteria</taxon>
        <taxon>Pseudomonadati</taxon>
        <taxon>Pseudomonadota</taxon>
        <taxon>Betaproteobacteria</taxon>
        <taxon>Burkholderiales</taxon>
        <taxon>Burkholderiaceae</taxon>
        <taxon>Burkholderia</taxon>
    </lineage>
</organism>
<dbReference type="InterPro" id="IPR016181">
    <property type="entry name" value="Acyl_CoA_acyltransferase"/>
</dbReference>
<evidence type="ECO:0000313" key="2">
    <source>
        <dbReference type="EMBL" id="MEN2469183.1"/>
    </source>
</evidence>
<accession>A0ABU9WAW4</accession>